<keyword evidence="3" id="KW-0633">Potassium transport</keyword>
<evidence type="ECO:0000313" key="9">
    <source>
        <dbReference type="EMBL" id="MBO8463074.1"/>
    </source>
</evidence>
<feature type="domain" description="RCK C-terminal" evidence="8">
    <location>
        <begin position="371"/>
        <end position="452"/>
    </location>
</feature>
<dbReference type="NCBIfam" id="NF007033">
    <property type="entry name" value="PRK09496.1-5"/>
    <property type="match status" value="1"/>
</dbReference>
<dbReference type="InterPro" id="IPR050721">
    <property type="entry name" value="Trk_Ktr_HKT_K-transport"/>
</dbReference>
<gene>
    <name evidence="9" type="primary">trkA</name>
    <name evidence="9" type="ORF">IAC13_04000</name>
</gene>
<evidence type="ECO:0000256" key="3">
    <source>
        <dbReference type="ARBA" id="ARBA00022538"/>
    </source>
</evidence>
<dbReference type="EMBL" id="JADIML010000112">
    <property type="protein sequence ID" value="MBO8463074.1"/>
    <property type="molecule type" value="Genomic_DNA"/>
</dbReference>
<dbReference type="SUPFAM" id="SSF51735">
    <property type="entry name" value="NAD(P)-binding Rossmann-fold domains"/>
    <property type="match status" value="2"/>
</dbReference>
<organism evidence="9 10">
    <name type="scientific">Candidatus Scybalomonas excrementavium</name>
    <dbReference type="NCBI Taxonomy" id="2840943"/>
    <lineage>
        <taxon>Bacteria</taxon>
        <taxon>Bacillati</taxon>
        <taxon>Bacillota</taxon>
        <taxon>Clostridia</taxon>
        <taxon>Lachnospirales</taxon>
        <taxon>Lachnospiraceae</taxon>
        <taxon>Lachnospiraceae incertae sedis</taxon>
        <taxon>Candidatus Scybalomonas</taxon>
    </lineage>
</organism>
<reference evidence="9" key="1">
    <citation type="submission" date="2020-10" db="EMBL/GenBank/DDBJ databases">
        <authorList>
            <person name="Gilroy R."/>
        </authorList>
    </citation>
    <scope>NUCLEOTIDE SEQUENCE</scope>
    <source>
        <strain evidence="9">E3-2379</strain>
    </source>
</reference>
<dbReference type="Pfam" id="PF02080">
    <property type="entry name" value="TrkA_C"/>
    <property type="match status" value="2"/>
</dbReference>
<evidence type="ECO:0000256" key="2">
    <source>
        <dbReference type="ARBA" id="ARBA00022448"/>
    </source>
</evidence>
<comment type="caution">
    <text evidence="9">The sequence shown here is derived from an EMBL/GenBank/DDBJ whole genome shotgun (WGS) entry which is preliminary data.</text>
</comment>
<feature type="domain" description="RCK N-terminal" evidence="7">
    <location>
        <begin position="228"/>
        <end position="344"/>
    </location>
</feature>
<feature type="domain" description="RCK C-terminal" evidence="8">
    <location>
        <begin position="140"/>
        <end position="223"/>
    </location>
</feature>
<keyword evidence="5" id="KW-0520">NAD</keyword>
<keyword evidence="6" id="KW-0406">Ion transport</keyword>
<dbReference type="PROSITE" id="PS51202">
    <property type="entry name" value="RCK_C"/>
    <property type="match status" value="2"/>
</dbReference>
<dbReference type="InterPro" id="IPR006037">
    <property type="entry name" value="RCK_C"/>
</dbReference>
<evidence type="ECO:0000256" key="6">
    <source>
        <dbReference type="ARBA" id="ARBA00023065"/>
    </source>
</evidence>
<dbReference type="InterPro" id="IPR003148">
    <property type="entry name" value="RCK_N"/>
</dbReference>
<evidence type="ECO:0000259" key="7">
    <source>
        <dbReference type="PROSITE" id="PS51201"/>
    </source>
</evidence>
<dbReference type="InterPro" id="IPR006036">
    <property type="entry name" value="K_uptake_TrkA"/>
</dbReference>
<dbReference type="PROSITE" id="PS51201">
    <property type="entry name" value="RCK_N"/>
    <property type="match status" value="2"/>
</dbReference>
<proteinExistence type="predicted"/>
<dbReference type="Pfam" id="PF02254">
    <property type="entry name" value="TrkA_N"/>
    <property type="match status" value="2"/>
</dbReference>
<keyword evidence="2" id="KW-0813">Transport</keyword>
<dbReference type="SUPFAM" id="SSF116726">
    <property type="entry name" value="TrkA C-terminal domain-like"/>
    <property type="match status" value="2"/>
</dbReference>
<feature type="domain" description="RCK N-terminal" evidence="7">
    <location>
        <begin position="1"/>
        <end position="120"/>
    </location>
</feature>
<name>A0A9D9I0M7_9FIRM</name>
<protein>
    <recommendedName>
        <fullName evidence="1">Trk system potassium uptake protein TrkA</fullName>
    </recommendedName>
</protein>
<evidence type="ECO:0000256" key="4">
    <source>
        <dbReference type="ARBA" id="ARBA00022958"/>
    </source>
</evidence>
<dbReference type="GO" id="GO:0005886">
    <property type="term" value="C:plasma membrane"/>
    <property type="evidence" value="ECO:0007669"/>
    <property type="project" value="InterPro"/>
</dbReference>
<keyword evidence="4" id="KW-0630">Potassium</keyword>
<dbReference type="PRINTS" id="PR00335">
    <property type="entry name" value="KUPTAKETRKA"/>
</dbReference>
<reference evidence="9" key="2">
    <citation type="journal article" date="2021" name="PeerJ">
        <title>Extensive microbial diversity within the chicken gut microbiome revealed by metagenomics and culture.</title>
        <authorList>
            <person name="Gilroy R."/>
            <person name="Ravi A."/>
            <person name="Getino M."/>
            <person name="Pursley I."/>
            <person name="Horton D.L."/>
            <person name="Alikhan N.F."/>
            <person name="Baker D."/>
            <person name="Gharbi K."/>
            <person name="Hall N."/>
            <person name="Watson M."/>
            <person name="Adriaenssens E.M."/>
            <person name="Foster-Nyarko E."/>
            <person name="Jarju S."/>
            <person name="Secka A."/>
            <person name="Antonio M."/>
            <person name="Oren A."/>
            <person name="Chaudhuri R.R."/>
            <person name="La Ragione R."/>
            <person name="Hildebrand F."/>
            <person name="Pallen M.J."/>
        </authorList>
    </citation>
    <scope>NUCLEOTIDE SEQUENCE</scope>
    <source>
        <strain evidence="9">E3-2379</strain>
    </source>
</reference>
<dbReference type="PROSITE" id="PS50817">
    <property type="entry name" value="INTEIN_N_TER"/>
    <property type="match status" value="1"/>
</dbReference>
<evidence type="ECO:0000313" key="10">
    <source>
        <dbReference type="Proteomes" id="UP000823618"/>
    </source>
</evidence>
<dbReference type="InterPro" id="IPR036721">
    <property type="entry name" value="RCK_C_sf"/>
</dbReference>
<dbReference type="GO" id="GO:0016539">
    <property type="term" value="P:intein-mediated protein splicing"/>
    <property type="evidence" value="ECO:0007669"/>
    <property type="project" value="InterPro"/>
</dbReference>
<dbReference type="NCBIfam" id="NF007031">
    <property type="entry name" value="PRK09496.1-2"/>
    <property type="match status" value="1"/>
</dbReference>
<evidence type="ECO:0000256" key="1">
    <source>
        <dbReference type="ARBA" id="ARBA00017378"/>
    </source>
</evidence>
<dbReference type="Proteomes" id="UP000823618">
    <property type="component" value="Unassembled WGS sequence"/>
</dbReference>
<dbReference type="GO" id="GO:0015079">
    <property type="term" value="F:potassium ion transmembrane transporter activity"/>
    <property type="evidence" value="ECO:0007669"/>
    <property type="project" value="InterPro"/>
</dbReference>
<dbReference type="NCBIfam" id="NF007041">
    <property type="entry name" value="PRK09496.3-4"/>
    <property type="match status" value="1"/>
</dbReference>
<sequence length="453" mass="51004">MKIIIVGCGKVGSSLAEQLNQEEHEITVIDNNQKVVEQVSINCDVMGVIGDGVSYSVQMEAGVKDADLLIAVTDSDEKNLLTCLMAKKAGGCKTIARVRNPVYHREIHYLREELGLSMIINPEKAAAQEMAKLIRFPSAIKVDTFARQRIELLQVKIPMGSKLHQCAIMDIPKRIGVDILICAVERKEEIVIPTGSFILQEDDRISIMGSYRQVNDFFRKIGIEIPKVKKAMLIGGSRLAYYLAEMLLESGIQVRILEKEKQRCEELSELLPKAFIIEADGTDKEVLEEEGIGQMDFFASLTNLDEENIMLGLYANRYSHAKVVTKVNHLRFEDVIEDLNLGSVVYPKYITANSILQYVRARQNSYGSNVETLYRIINNKAEALAFRIHANCSIIEKTFEELELKENLLVCCIIRDTAVIMPRGQDVMKVGDVVIVVTTHTKLQDIEDILKER</sequence>
<dbReference type="NCBIfam" id="NF007039">
    <property type="entry name" value="PRK09496.3-2"/>
    <property type="match status" value="1"/>
</dbReference>
<dbReference type="PANTHER" id="PTHR43833:SF5">
    <property type="entry name" value="TRK SYSTEM POTASSIUM UPTAKE PROTEIN TRKA"/>
    <property type="match status" value="1"/>
</dbReference>
<dbReference type="AlphaFoldDB" id="A0A9D9I0M7"/>
<evidence type="ECO:0000259" key="8">
    <source>
        <dbReference type="PROSITE" id="PS51202"/>
    </source>
</evidence>
<accession>A0A9D9I0M7</accession>
<dbReference type="InterPro" id="IPR036291">
    <property type="entry name" value="NAD(P)-bd_dom_sf"/>
</dbReference>
<dbReference type="PANTHER" id="PTHR43833">
    <property type="entry name" value="POTASSIUM CHANNEL PROTEIN 2-RELATED-RELATED"/>
    <property type="match status" value="1"/>
</dbReference>
<dbReference type="Gene3D" id="3.30.70.1450">
    <property type="entry name" value="Regulator of K+ conductance, C-terminal domain"/>
    <property type="match status" value="2"/>
</dbReference>
<dbReference type="InterPro" id="IPR006141">
    <property type="entry name" value="Intein_N"/>
</dbReference>
<evidence type="ECO:0000256" key="5">
    <source>
        <dbReference type="ARBA" id="ARBA00023027"/>
    </source>
</evidence>
<dbReference type="Gene3D" id="3.40.50.720">
    <property type="entry name" value="NAD(P)-binding Rossmann-like Domain"/>
    <property type="match status" value="2"/>
</dbReference>